<proteinExistence type="predicted"/>
<dbReference type="EMBL" id="SGJD01000900">
    <property type="protein sequence ID" value="KAB0402972.1"/>
    <property type="molecule type" value="Genomic_DNA"/>
</dbReference>
<feature type="region of interest" description="Disordered" evidence="1">
    <location>
        <begin position="568"/>
        <end position="610"/>
    </location>
</feature>
<protein>
    <submittedName>
        <fullName evidence="2">Uncharacterized protein</fullName>
    </submittedName>
</protein>
<accession>A0A6A1Q3M2</accession>
<evidence type="ECO:0000256" key="1">
    <source>
        <dbReference type="SAM" id="MobiDB-lite"/>
    </source>
</evidence>
<evidence type="ECO:0000313" key="3">
    <source>
        <dbReference type="Proteomes" id="UP000437017"/>
    </source>
</evidence>
<feature type="region of interest" description="Disordered" evidence="1">
    <location>
        <begin position="427"/>
        <end position="472"/>
    </location>
</feature>
<dbReference type="AlphaFoldDB" id="A0A6A1Q3M2"/>
<organism evidence="2 3">
    <name type="scientific">Balaenoptera physalus</name>
    <name type="common">Fin whale</name>
    <name type="synonym">Balaena physalus</name>
    <dbReference type="NCBI Taxonomy" id="9770"/>
    <lineage>
        <taxon>Eukaryota</taxon>
        <taxon>Metazoa</taxon>
        <taxon>Chordata</taxon>
        <taxon>Craniata</taxon>
        <taxon>Vertebrata</taxon>
        <taxon>Euteleostomi</taxon>
        <taxon>Mammalia</taxon>
        <taxon>Eutheria</taxon>
        <taxon>Laurasiatheria</taxon>
        <taxon>Artiodactyla</taxon>
        <taxon>Whippomorpha</taxon>
        <taxon>Cetacea</taxon>
        <taxon>Mysticeti</taxon>
        <taxon>Balaenopteridae</taxon>
        <taxon>Balaenoptera</taxon>
    </lineage>
</organism>
<evidence type="ECO:0000313" key="2">
    <source>
        <dbReference type="EMBL" id="KAB0402972.1"/>
    </source>
</evidence>
<keyword evidence="3" id="KW-1185">Reference proteome</keyword>
<dbReference type="OrthoDB" id="10621895at2759"/>
<reference evidence="2 3" key="1">
    <citation type="journal article" date="2019" name="PLoS ONE">
        <title>Genomic analyses reveal an absence of contemporary introgressive admixture between fin whales and blue whales, despite known hybrids.</title>
        <authorList>
            <person name="Westbury M.V."/>
            <person name="Petersen B."/>
            <person name="Lorenzen E.D."/>
        </authorList>
    </citation>
    <scope>NUCLEOTIDE SEQUENCE [LARGE SCALE GENOMIC DNA]</scope>
    <source>
        <strain evidence="2">FinWhale-01</strain>
    </source>
</reference>
<sequence length="677" mass="72406">PREVTLSDVSQCPVGPHRMCWPSPDVDDVTPRDDAGLLPAQHPGHAVTVQQQGVPSKRHRGRGFLTLFVAISSNEQGSGLDTVALGPVTLWGNGRIRPQTLANTPGGTIPTRTAALAVETSEERRSTQENACSVEARRSIGGHEKPMPLRRPCACQDAMFGLKDAILSEVAPAKGATRREALMEGGSHHLSMEGRTLDQTQMGASRCLDPSARGGTGTMTAGPPNISGWSKGPAYKHIRTLRGGRKGLGGHQTLQFMINCAFSIESYRPQRTPLFPHFLDPGDFRHAFPKYAAVVKWIQQQDAQHDLRERASRGTAGLTGHAWVPRHFVPTKGPICPHGAISPLSPKRLQAEGPSSAPVGGAVSLQPQCFPRPAFSRKQQAKTHFHTDYKILSRLLEVQRADSGAASASGRRGAPWSCPSGSASLPGLTQHLWSPGSLPAPQTAEQEPTPLAKGRFHPCRAHAWPGQDLGTEVPVGGQEAVCHPRGLHQNPPSPSQADLCSPVGKRRSSVDAGARGPGFPRSPAQARVKGQFHSRRPTGPLLTSQGRGLGFPGAAQQSSFSLELLTTHPGQYGADDAHGPGPQRGPDILRKGLPSPCRASSAAPDPQEEKFRRIQGAKDRGEKVPAEHFNIVRDQHLCGDTGSIDTAWRTHSIQVPNIPVLCSKYTLGSGSPVLEQD</sequence>
<dbReference type="Proteomes" id="UP000437017">
    <property type="component" value="Unassembled WGS sequence"/>
</dbReference>
<gene>
    <name evidence="2" type="ORF">E2I00_012560</name>
</gene>
<feature type="region of interest" description="Disordered" evidence="1">
    <location>
        <begin position="485"/>
        <end position="554"/>
    </location>
</feature>
<feature type="region of interest" description="Disordered" evidence="1">
    <location>
        <begin position="212"/>
        <end position="231"/>
    </location>
</feature>
<comment type="caution">
    <text evidence="2">The sequence shown here is derived from an EMBL/GenBank/DDBJ whole genome shotgun (WGS) entry which is preliminary data.</text>
</comment>
<name>A0A6A1Q3M2_BALPH</name>
<feature type="non-terminal residue" evidence="2">
    <location>
        <position position="1"/>
    </location>
</feature>